<dbReference type="SUPFAM" id="SSF81321">
    <property type="entry name" value="Family A G protein-coupled receptor-like"/>
    <property type="match status" value="1"/>
</dbReference>
<keyword evidence="6 10" id="KW-0472">Membrane</keyword>
<comment type="subcellular location">
    <subcellularLocation>
        <location evidence="1">Cell membrane</location>
        <topology evidence="1">Multi-pass membrane protein</topology>
    </subcellularLocation>
</comment>
<evidence type="ECO:0000256" key="1">
    <source>
        <dbReference type="ARBA" id="ARBA00004651"/>
    </source>
</evidence>
<sequence length="354" mass="40408">MNSSREPCPLTGEDFHKHFDFYSERFYITSTFCAVVGVVLSPLIVISNGLVLLSILQNITLRRVPSNILICLLSFADFLVGGVFLPLQVAWMLSFDLNNSCLYYGLMVSSGWFSCSASFLCMVAVSGERYLALFLHLKYKSIVTARRLVIIAIIIWFLSAMISTIFLLSYVITAIYITMAFLMPSLGFIMFTYYRIFKLVRYHQKQIHSHQIQETDVESAKQRKLAIMMAYVIGVSLICYGPIGYASLMAVIKGLTVETTEGFYLTLSLYTFSSLCNPLIYCRKNREIRQAVLSILPGTCWCRVRPGKRQNVAFDKTKMETTREQATSEMKKRMQDNTDQNNHFNPVRVTILQK</sequence>
<keyword evidence="12" id="KW-1185">Reference proteome</keyword>
<dbReference type="FunCoup" id="A0A6P8I316">
    <property type="interactions" value="358"/>
</dbReference>
<feature type="transmembrane region" description="Helical" evidence="10">
    <location>
        <begin position="225"/>
        <end position="243"/>
    </location>
</feature>
<evidence type="ECO:0000256" key="4">
    <source>
        <dbReference type="ARBA" id="ARBA00022989"/>
    </source>
</evidence>
<feature type="transmembrane region" description="Helical" evidence="10">
    <location>
        <begin position="68"/>
        <end position="91"/>
    </location>
</feature>
<dbReference type="InterPro" id="IPR017452">
    <property type="entry name" value="GPCR_Rhodpsn_7TM"/>
</dbReference>
<keyword evidence="9" id="KW-0807">Transducer</keyword>
<evidence type="ECO:0000256" key="6">
    <source>
        <dbReference type="ARBA" id="ARBA00023136"/>
    </source>
</evidence>
<keyword evidence="8" id="KW-0325">Glycoprotein</keyword>
<evidence type="ECO:0000256" key="8">
    <source>
        <dbReference type="ARBA" id="ARBA00023180"/>
    </source>
</evidence>
<dbReference type="InParanoid" id="A0A6P8I316"/>
<reference evidence="13" key="1">
    <citation type="submission" date="2025-08" db="UniProtKB">
        <authorList>
            <consortium name="RefSeq"/>
        </authorList>
    </citation>
    <scope>IDENTIFICATION</scope>
    <source>
        <tissue evidence="13">Tentacle</tissue>
    </source>
</reference>
<evidence type="ECO:0000256" key="9">
    <source>
        <dbReference type="ARBA" id="ARBA00023224"/>
    </source>
</evidence>
<protein>
    <submittedName>
        <fullName evidence="13">Melanocyte-stimulating hormone receptor-like</fullName>
    </submittedName>
</protein>
<dbReference type="GeneID" id="116295521"/>
<keyword evidence="4 10" id="KW-1133">Transmembrane helix</keyword>
<dbReference type="GO" id="GO:0005886">
    <property type="term" value="C:plasma membrane"/>
    <property type="evidence" value="ECO:0007669"/>
    <property type="project" value="UniProtKB-SubCell"/>
</dbReference>
<evidence type="ECO:0000313" key="13">
    <source>
        <dbReference type="RefSeq" id="XP_031559220.1"/>
    </source>
</evidence>
<keyword evidence="5" id="KW-0297">G-protein coupled receptor</keyword>
<feature type="transmembrane region" description="Helical" evidence="10">
    <location>
        <begin position="26"/>
        <end position="56"/>
    </location>
</feature>
<feature type="transmembrane region" description="Helical" evidence="10">
    <location>
        <begin position="174"/>
        <end position="196"/>
    </location>
</feature>
<evidence type="ECO:0000256" key="2">
    <source>
        <dbReference type="ARBA" id="ARBA00022475"/>
    </source>
</evidence>
<feature type="transmembrane region" description="Helical" evidence="10">
    <location>
        <begin position="103"/>
        <end position="127"/>
    </location>
</feature>
<evidence type="ECO:0000313" key="12">
    <source>
        <dbReference type="Proteomes" id="UP000515163"/>
    </source>
</evidence>
<dbReference type="PRINTS" id="PR00237">
    <property type="entry name" value="GPCRRHODOPSN"/>
</dbReference>
<name>A0A6P8I316_ACTTE</name>
<evidence type="ECO:0000256" key="3">
    <source>
        <dbReference type="ARBA" id="ARBA00022692"/>
    </source>
</evidence>
<dbReference type="PANTHER" id="PTHR24246">
    <property type="entry name" value="OLFACTORY RECEPTOR AND ADENOSINE RECEPTOR"/>
    <property type="match status" value="1"/>
</dbReference>
<dbReference type="GO" id="GO:0004930">
    <property type="term" value="F:G protein-coupled receptor activity"/>
    <property type="evidence" value="ECO:0007669"/>
    <property type="project" value="UniProtKB-KW"/>
</dbReference>
<dbReference type="RefSeq" id="XP_031559220.1">
    <property type="nucleotide sequence ID" value="XM_031703360.1"/>
</dbReference>
<keyword evidence="3 10" id="KW-0812">Transmembrane</keyword>
<evidence type="ECO:0000256" key="10">
    <source>
        <dbReference type="SAM" id="Phobius"/>
    </source>
</evidence>
<keyword evidence="2" id="KW-1003">Cell membrane</keyword>
<evidence type="ECO:0000259" key="11">
    <source>
        <dbReference type="PROSITE" id="PS50262"/>
    </source>
</evidence>
<dbReference type="Gene3D" id="1.20.1070.10">
    <property type="entry name" value="Rhodopsin 7-helix transmembrane proteins"/>
    <property type="match status" value="1"/>
</dbReference>
<evidence type="ECO:0000256" key="5">
    <source>
        <dbReference type="ARBA" id="ARBA00023040"/>
    </source>
</evidence>
<gene>
    <name evidence="13" type="primary">LOC116295521</name>
</gene>
<evidence type="ECO:0000256" key="7">
    <source>
        <dbReference type="ARBA" id="ARBA00023170"/>
    </source>
</evidence>
<dbReference type="Pfam" id="PF00001">
    <property type="entry name" value="7tm_1"/>
    <property type="match status" value="2"/>
</dbReference>
<accession>A0A6P8I316</accession>
<dbReference type="Proteomes" id="UP000515163">
    <property type="component" value="Unplaced"/>
</dbReference>
<dbReference type="InterPro" id="IPR000276">
    <property type="entry name" value="GPCR_Rhodpsn"/>
</dbReference>
<dbReference type="OrthoDB" id="5968659at2759"/>
<feature type="domain" description="G-protein coupled receptors family 1 profile" evidence="11">
    <location>
        <begin position="47"/>
        <end position="281"/>
    </location>
</feature>
<dbReference type="KEGG" id="aten:116295521"/>
<organism evidence="12 13">
    <name type="scientific">Actinia tenebrosa</name>
    <name type="common">Australian red waratah sea anemone</name>
    <dbReference type="NCBI Taxonomy" id="6105"/>
    <lineage>
        <taxon>Eukaryota</taxon>
        <taxon>Metazoa</taxon>
        <taxon>Cnidaria</taxon>
        <taxon>Anthozoa</taxon>
        <taxon>Hexacorallia</taxon>
        <taxon>Actiniaria</taxon>
        <taxon>Actiniidae</taxon>
        <taxon>Actinia</taxon>
    </lineage>
</organism>
<dbReference type="PROSITE" id="PS50262">
    <property type="entry name" value="G_PROTEIN_RECEP_F1_2"/>
    <property type="match status" value="1"/>
</dbReference>
<proteinExistence type="predicted"/>
<dbReference type="CDD" id="cd00637">
    <property type="entry name" value="7tm_classA_rhodopsin-like"/>
    <property type="match status" value="1"/>
</dbReference>
<dbReference type="PANTHER" id="PTHR24246:SF27">
    <property type="entry name" value="ADENOSINE RECEPTOR, ISOFORM A"/>
    <property type="match status" value="1"/>
</dbReference>
<keyword evidence="7" id="KW-0675">Receptor</keyword>
<feature type="transmembrane region" description="Helical" evidence="10">
    <location>
        <begin position="148"/>
        <end position="168"/>
    </location>
</feature>
<dbReference type="AlphaFoldDB" id="A0A6P8I316"/>
<feature type="transmembrane region" description="Helical" evidence="10">
    <location>
        <begin position="263"/>
        <end position="281"/>
    </location>
</feature>